<proteinExistence type="predicted"/>
<dbReference type="OrthoDB" id="9813880at2"/>
<dbReference type="Pfam" id="PF00571">
    <property type="entry name" value="CBS"/>
    <property type="match status" value="1"/>
</dbReference>
<dbReference type="InterPro" id="IPR050486">
    <property type="entry name" value="Mannose-1P_guanyltransferase"/>
</dbReference>
<dbReference type="InterPro" id="IPR000644">
    <property type="entry name" value="CBS_dom"/>
</dbReference>
<evidence type="ECO:0000259" key="2">
    <source>
        <dbReference type="PROSITE" id="PS51371"/>
    </source>
</evidence>
<dbReference type="Gene3D" id="3.10.580.10">
    <property type="entry name" value="CBS-domain"/>
    <property type="match status" value="1"/>
</dbReference>
<dbReference type="InterPro" id="IPR005835">
    <property type="entry name" value="NTP_transferase_dom"/>
</dbReference>
<dbReference type="Pfam" id="PF00483">
    <property type="entry name" value="NTP_transferase"/>
    <property type="match status" value="1"/>
</dbReference>
<dbReference type="SUPFAM" id="SSF53448">
    <property type="entry name" value="Nucleotide-diphospho-sugar transferases"/>
    <property type="match status" value="1"/>
</dbReference>
<dbReference type="CDD" id="cd06426">
    <property type="entry name" value="NTP_transferase_like_2"/>
    <property type="match status" value="1"/>
</dbReference>
<gene>
    <name evidence="3" type="ORF">SAMN05421823_10210</name>
</gene>
<reference evidence="3 4" key="1">
    <citation type="submission" date="2016-10" db="EMBL/GenBank/DDBJ databases">
        <authorList>
            <person name="de Groot N.N."/>
        </authorList>
    </citation>
    <scope>NUCLEOTIDE SEQUENCE [LARGE SCALE GENOMIC DNA]</scope>
    <source>
        <strain evidence="3 4">DSM 25186</strain>
    </source>
</reference>
<dbReference type="InterPro" id="IPR029044">
    <property type="entry name" value="Nucleotide-diphossugar_trans"/>
</dbReference>
<accession>A0A1G8ZJL5</accession>
<keyword evidence="3" id="KW-0808">Transferase</keyword>
<dbReference type="STRING" id="1075417.SAMN05421823_10210"/>
<dbReference type="Proteomes" id="UP000198510">
    <property type="component" value="Unassembled WGS sequence"/>
</dbReference>
<dbReference type="SUPFAM" id="SSF54631">
    <property type="entry name" value="CBS-domain pair"/>
    <property type="match status" value="1"/>
</dbReference>
<dbReference type="Gene3D" id="3.90.550.10">
    <property type="entry name" value="Spore Coat Polysaccharide Biosynthesis Protein SpsA, Chain A"/>
    <property type="match status" value="1"/>
</dbReference>
<evidence type="ECO:0000256" key="1">
    <source>
        <dbReference type="PROSITE-ProRule" id="PRU00703"/>
    </source>
</evidence>
<dbReference type="InterPro" id="IPR046342">
    <property type="entry name" value="CBS_dom_sf"/>
</dbReference>
<dbReference type="AlphaFoldDB" id="A0A1G8ZJL5"/>
<feature type="domain" description="CBS" evidence="2">
    <location>
        <begin position="1"/>
        <end position="59"/>
    </location>
</feature>
<organism evidence="3 4">
    <name type="scientific">Catalinimonas alkaloidigena</name>
    <dbReference type="NCBI Taxonomy" id="1075417"/>
    <lineage>
        <taxon>Bacteria</taxon>
        <taxon>Pseudomonadati</taxon>
        <taxon>Bacteroidota</taxon>
        <taxon>Cytophagia</taxon>
        <taxon>Cytophagales</taxon>
        <taxon>Catalimonadaceae</taxon>
        <taxon>Catalinimonas</taxon>
    </lineage>
</organism>
<name>A0A1G8ZJL5_9BACT</name>
<evidence type="ECO:0000313" key="3">
    <source>
        <dbReference type="EMBL" id="SDK15309.1"/>
    </source>
</evidence>
<dbReference type="EMBL" id="FNFO01000002">
    <property type="protein sequence ID" value="SDK15309.1"/>
    <property type="molecule type" value="Genomic_DNA"/>
</dbReference>
<dbReference type="PANTHER" id="PTHR22572">
    <property type="entry name" value="SUGAR-1-PHOSPHATE GUANYL TRANSFERASE"/>
    <property type="match status" value="1"/>
</dbReference>
<protein>
    <submittedName>
        <fullName evidence="3">Nucleotidyl transferase</fullName>
    </submittedName>
</protein>
<keyword evidence="4" id="KW-1185">Reference proteome</keyword>
<keyword evidence="1" id="KW-0129">CBS domain</keyword>
<dbReference type="RefSeq" id="WP_089679190.1">
    <property type="nucleotide sequence ID" value="NZ_FNFO01000002.1"/>
</dbReference>
<dbReference type="GO" id="GO:0016740">
    <property type="term" value="F:transferase activity"/>
    <property type="evidence" value="ECO:0007669"/>
    <property type="project" value="UniProtKB-KW"/>
</dbReference>
<evidence type="ECO:0000313" key="4">
    <source>
        <dbReference type="Proteomes" id="UP000198510"/>
    </source>
</evidence>
<dbReference type="PROSITE" id="PS51371">
    <property type="entry name" value="CBS"/>
    <property type="match status" value="1"/>
</dbReference>
<sequence>MNDLQPRIIYTHQSVRDALEKLNRVPDGKTLFVLDAEQRLVGTLTDGDVRRSLLAGRQVQASVAEVMNREFHALRRHQFQLEEFDQIRRKRIFSVPFLDEEGRISRIIDAHELRSLLPCEAIIMAGGRGSRLRPLTDHTPKPLLPVGTKPILAHNIDRLVQYGIDRIHISVNYLGQQIKDYFGHEHPSGTKISYIHEPEPLGTFGSVKLGGAYESEHLLVMNSDLLTNIDFEDFYRAFLQTESDLAVASVPYRINVPYAIMETQGNQLTALKEKPVYTYHANAGIYLLKRQVLDLVPTHIPYQATSLIETLIQQKRPVIHYPILNYWLDIGKPEDYQKAQQDISHIKL</sequence>